<evidence type="ECO:0000256" key="1">
    <source>
        <dbReference type="SAM" id="MobiDB-lite"/>
    </source>
</evidence>
<gene>
    <name evidence="2" type="ORF">PICMEDRAFT_99210</name>
</gene>
<evidence type="ECO:0000313" key="3">
    <source>
        <dbReference type="Proteomes" id="UP000094455"/>
    </source>
</evidence>
<sequence length="155" mass="17034">MLSGVLALDPDSKPSSQPFPRVQCNTSRPAPRLVLQIGRGRSLSRSMYNSNTMICYIGASTRQGVTAEGDSAIAERPWLQLTTQEIAAGADRCYPGASRCSRSRQAHTHAHTTHILHRCHSQARCTTLDTQNTQAATIVFHRYTVFRYGAGDCDI</sequence>
<reference evidence="2 3" key="1">
    <citation type="journal article" date="2016" name="Proc. Natl. Acad. Sci. U.S.A.">
        <title>Comparative genomics of biotechnologically important yeasts.</title>
        <authorList>
            <person name="Riley R."/>
            <person name="Haridas S."/>
            <person name="Wolfe K.H."/>
            <person name="Lopes M.R."/>
            <person name="Hittinger C.T."/>
            <person name="Goeker M."/>
            <person name="Salamov A.A."/>
            <person name="Wisecaver J.H."/>
            <person name="Long T.M."/>
            <person name="Calvey C.H."/>
            <person name="Aerts A.L."/>
            <person name="Barry K.W."/>
            <person name="Choi C."/>
            <person name="Clum A."/>
            <person name="Coughlan A.Y."/>
            <person name="Deshpande S."/>
            <person name="Douglass A.P."/>
            <person name="Hanson S.J."/>
            <person name="Klenk H.-P."/>
            <person name="LaButti K.M."/>
            <person name="Lapidus A."/>
            <person name="Lindquist E.A."/>
            <person name="Lipzen A.M."/>
            <person name="Meier-Kolthoff J.P."/>
            <person name="Ohm R.A."/>
            <person name="Otillar R.P."/>
            <person name="Pangilinan J.L."/>
            <person name="Peng Y."/>
            <person name="Rokas A."/>
            <person name="Rosa C.A."/>
            <person name="Scheuner C."/>
            <person name="Sibirny A.A."/>
            <person name="Slot J.C."/>
            <person name="Stielow J.B."/>
            <person name="Sun H."/>
            <person name="Kurtzman C.P."/>
            <person name="Blackwell M."/>
            <person name="Grigoriev I.V."/>
            <person name="Jeffries T.W."/>
        </authorList>
    </citation>
    <scope>NUCLEOTIDE SEQUENCE [LARGE SCALE GENOMIC DNA]</scope>
    <source>
        <strain evidence="2 3">NRRL Y-2026</strain>
    </source>
</reference>
<feature type="region of interest" description="Disordered" evidence="1">
    <location>
        <begin position="1"/>
        <end position="25"/>
    </location>
</feature>
<dbReference type="Proteomes" id="UP000094455">
    <property type="component" value="Unassembled WGS sequence"/>
</dbReference>
<dbReference type="EMBL" id="KV454001">
    <property type="protein sequence ID" value="ODQ49318.1"/>
    <property type="molecule type" value="Genomic_DNA"/>
</dbReference>
<accession>A0A1E3NUJ7</accession>
<name>A0A1E3NUJ7_9ASCO</name>
<keyword evidence="3" id="KW-1185">Reference proteome</keyword>
<evidence type="ECO:0000313" key="2">
    <source>
        <dbReference type="EMBL" id="ODQ49318.1"/>
    </source>
</evidence>
<protein>
    <submittedName>
        <fullName evidence="2">Uncharacterized protein</fullName>
    </submittedName>
</protein>
<dbReference type="AlphaFoldDB" id="A0A1E3NUJ7"/>
<dbReference type="GeneID" id="30181832"/>
<feature type="compositionally biased region" description="Polar residues" evidence="1">
    <location>
        <begin position="13"/>
        <end position="25"/>
    </location>
</feature>
<organism evidence="2 3">
    <name type="scientific">Pichia membranifaciens NRRL Y-2026</name>
    <dbReference type="NCBI Taxonomy" id="763406"/>
    <lineage>
        <taxon>Eukaryota</taxon>
        <taxon>Fungi</taxon>
        <taxon>Dikarya</taxon>
        <taxon>Ascomycota</taxon>
        <taxon>Saccharomycotina</taxon>
        <taxon>Pichiomycetes</taxon>
        <taxon>Pichiales</taxon>
        <taxon>Pichiaceae</taxon>
        <taxon>Pichia</taxon>
    </lineage>
</organism>
<proteinExistence type="predicted"/>
<dbReference type="RefSeq" id="XP_019020431.1">
    <property type="nucleotide sequence ID" value="XM_019165145.1"/>
</dbReference>